<evidence type="ECO:0000256" key="9">
    <source>
        <dbReference type="ARBA" id="ARBA00081863"/>
    </source>
</evidence>
<dbReference type="InterPro" id="IPR040504">
    <property type="entry name" value="TFIIF_beta_N"/>
</dbReference>
<dbReference type="Proteomes" id="UP001217918">
    <property type="component" value="Unassembled WGS sequence"/>
</dbReference>
<evidence type="ECO:0000256" key="10">
    <source>
        <dbReference type="SAM" id="MobiDB-lite"/>
    </source>
</evidence>
<dbReference type="SUPFAM" id="SSF46785">
    <property type="entry name" value="Winged helix' DNA-binding domain"/>
    <property type="match status" value="1"/>
</dbReference>
<evidence type="ECO:0000313" key="14">
    <source>
        <dbReference type="Proteomes" id="UP001217918"/>
    </source>
</evidence>
<dbReference type="InterPro" id="IPR036388">
    <property type="entry name" value="WH-like_DNA-bd_sf"/>
</dbReference>
<dbReference type="GO" id="GO:0005674">
    <property type="term" value="C:transcription factor TFIIF complex"/>
    <property type="evidence" value="ECO:0007669"/>
    <property type="project" value="InterPro"/>
</dbReference>
<dbReference type="EMBL" id="JAQQPM010000004">
    <property type="protein sequence ID" value="KAK2071228.1"/>
    <property type="molecule type" value="Genomic_DNA"/>
</dbReference>
<protein>
    <recommendedName>
        <fullName evidence="3">Transcription initiation factor IIF subunit beta</fullName>
    </recommendedName>
    <alternativeName>
        <fullName evidence="9">TFIIF medium subunit</fullName>
    </alternativeName>
    <alternativeName>
        <fullName evidence="8">TFIIF-beta</fullName>
    </alternativeName>
</protein>
<proteinExistence type="inferred from homology"/>
<dbReference type="InterPro" id="IPR003196">
    <property type="entry name" value="TFIIF_beta"/>
</dbReference>
<evidence type="ECO:0000313" key="13">
    <source>
        <dbReference type="EMBL" id="KAK2071228.1"/>
    </source>
</evidence>
<comment type="similarity">
    <text evidence="2">Belongs to the TFIIF beta subunit family.</text>
</comment>
<feature type="compositionally biased region" description="Basic and acidic residues" evidence="10">
    <location>
        <begin position="1"/>
        <end position="11"/>
    </location>
</feature>
<keyword evidence="14" id="KW-1185">Reference proteome</keyword>
<dbReference type="Pfam" id="PF02270">
    <property type="entry name" value="TFIIF_beta"/>
    <property type="match status" value="1"/>
</dbReference>
<evidence type="ECO:0000256" key="6">
    <source>
        <dbReference type="ARBA" id="ARBA00023163"/>
    </source>
</evidence>
<keyword evidence="7" id="KW-0539">Nucleus</keyword>
<keyword evidence="6" id="KW-0804">Transcription</keyword>
<reference evidence="13" key="1">
    <citation type="journal article" date="2023" name="Mol. Plant Microbe Interact.">
        <title>Elucidating the Obligate Nature and Biological Capacity of an Invasive Fungal Corn Pathogen.</title>
        <authorList>
            <person name="MacCready J.S."/>
            <person name="Roggenkamp E.M."/>
            <person name="Gdanetz K."/>
            <person name="Chilvers M.I."/>
        </authorList>
    </citation>
    <scope>NUCLEOTIDE SEQUENCE</scope>
    <source>
        <strain evidence="13">PM02</strain>
    </source>
</reference>
<evidence type="ECO:0000256" key="4">
    <source>
        <dbReference type="ARBA" id="ARBA00023015"/>
    </source>
</evidence>
<organism evidence="13 14">
    <name type="scientific">Phyllachora maydis</name>
    <dbReference type="NCBI Taxonomy" id="1825666"/>
    <lineage>
        <taxon>Eukaryota</taxon>
        <taxon>Fungi</taxon>
        <taxon>Dikarya</taxon>
        <taxon>Ascomycota</taxon>
        <taxon>Pezizomycotina</taxon>
        <taxon>Sordariomycetes</taxon>
        <taxon>Sordariomycetidae</taxon>
        <taxon>Phyllachorales</taxon>
        <taxon>Phyllachoraceae</taxon>
        <taxon>Phyllachora</taxon>
    </lineage>
</organism>
<dbReference type="FunFam" id="1.10.10.10:FF:000035">
    <property type="entry name" value="General transcription factor IIF subunit 2"/>
    <property type="match status" value="1"/>
</dbReference>
<dbReference type="GO" id="GO:0003677">
    <property type="term" value="F:DNA binding"/>
    <property type="evidence" value="ECO:0007669"/>
    <property type="project" value="UniProtKB-KW"/>
</dbReference>
<keyword evidence="4" id="KW-0805">Transcription regulation</keyword>
<feature type="compositionally biased region" description="Low complexity" evidence="10">
    <location>
        <begin position="331"/>
        <end position="345"/>
    </location>
</feature>
<feature type="domain" description="TFIIF beta subunit HTH" evidence="11">
    <location>
        <begin position="257"/>
        <end position="320"/>
    </location>
</feature>
<dbReference type="CDD" id="cd07980">
    <property type="entry name" value="TFIIF_beta"/>
    <property type="match status" value="1"/>
</dbReference>
<dbReference type="SUPFAM" id="SSF50916">
    <property type="entry name" value="Rap30/74 interaction domains"/>
    <property type="match status" value="1"/>
</dbReference>
<dbReference type="InterPro" id="IPR011039">
    <property type="entry name" value="TFIIF_interaction"/>
</dbReference>
<dbReference type="Pfam" id="PF17683">
    <property type="entry name" value="TFIIF_beta_N"/>
    <property type="match status" value="1"/>
</dbReference>
<dbReference type="PANTHER" id="PTHR10445:SF0">
    <property type="entry name" value="GENERAL TRANSCRIPTION FACTOR IIF SUBUNIT 2"/>
    <property type="match status" value="1"/>
</dbReference>
<dbReference type="PANTHER" id="PTHR10445">
    <property type="entry name" value="GENERAL TRANSCRIPTION FACTOR IIF SUBUNIT 2"/>
    <property type="match status" value="1"/>
</dbReference>
<accession>A0AAD9I4X2</accession>
<dbReference type="Gene3D" id="1.10.10.10">
    <property type="entry name" value="Winged helix-like DNA-binding domain superfamily/Winged helix DNA-binding domain"/>
    <property type="match status" value="1"/>
</dbReference>
<comment type="subcellular location">
    <subcellularLocation>
        <location evidence="1">Nucleus</location>
    </subcellularLocation>
</comment>
<gene>
    <name evidence="13" type="ORF">P8C59_005668</name>
</gene>
<evidence type="ECO:0000259" key="11">
    <source>
        <dbReference type="Pfam" id="PF02270"/>
    </source>
</evidence>
<evidence type="ECO:0000256" key="3">
    <source>
        <dbReference type="ARBA" id="ARBA00021453"/>
    </source>
</evidence>
<comment type="caution">
    <text evidence="13">The sequence shown here is derived from an EMBL/GenBank/DDBJ whole genome shotgun (WGS) entry which is preliminary data.</text>
</comment>
<evidence type="ECO:0000256" key="5">
    <source>
        <dbReference type="ARBA" id="ARBA00023125"/>
    </source>
</evidence>
<feature type="domain" description="TFIIF beta subunit N-terminal" evidence="12">
    <location>
        <begin position="41"/>
        <end position="194"/>
    </location>
</feature>
<evidence type="ECO:0000256" key="8">
    <source>
        <dbReference type="ARBA" id="ARBA00081473"/>
    </source>
</evidence>
<sequence length="362" mass="40607">MAEPAVKHEDGVASPMEDDDLEDAGDVEFYDHQIPGDPFGSMYLTRIPAYVWQAWDTLEDDGEIELGRIRQWRAVDARGRPKDTLQLLLRADLAAHQALPREYNLDITDRDVRNAFVFSEQDLPSFAAKNKEREAALAQGIPSYLLRKQVQKKAAEQQAAGGQRVKKVYSGRRAIPKKTKIVGRIKHELSCTPVDNAETSHILTMRAFDAHKPKTGITLMQGLPPNGVLDDRHFASFIKTGEKPVSKAKKMENKTTRWSASELLDQIAKCFTEFNYWSLKALRSRIPQPEAFIRETLDGIAVLHRSGRFANHWSLKPEYRQTVLSARGLTAASGDSAAPAVAPDPAGEEEEEEEDMKMEDVL</sequence>
<keyword evidence="5" id="KW-0238">DNA-binding</keyword>
<dbReference type="AlphaFoldDB" id="A0AAD9I4X2"/>
<feature type="region of interest" description="Disordered" evidence="10">
    <location>
        <begin position="1"/>
        <end position="22"/>
    </location>
</feature>
<dbReference type="InterPro" id="IPR040450">
    <property type="entry name" value="TFIIF_beta_HTH"/>
</dbReference>
<name>A0AAD9I4X2_9PEZI</name>
<evidence type="ECO:0000256" key="2">
    <source>
        <dbReference type="ARBA" id="ARBA00009543"/>
    </source>
</evidence>
<dbReference type="GO" id="GO:0006367">
    <property type="term" value="P:transcription initiation at RNA polymerase II promoter"/>
    <property type="evidence" value="ECO:0007669"/>
    <property type="project" value="InterPro"/>
</dbReference>
<feature type="region of interest" description="Disordered" evidence="10">
    <location>
        <begin position="330"/>
        <end position="362"/>
    </location>
</feature>
<evidence type="ECO:0000259" key="12">
    <source>
        <dbReference type="Pfam" id="PF17683"/>
    </source>
</evidence>
<evidence type="ECO:0000256" key="1">
    <source>
        <dbReference type="ARBA" id="ARBA00004123"/>
    </source>
</evidence>
<dbReference type="InterPro" id="IPR036390">
    <property type="entry name" value="WH_DNA-bd_sf"/>
</dbReference>
<feature type="compositionally biased region" description="Acidic residues" evidence="10">
    <location>
        <begin position="346"/>
        <end position="362"/>
    </location>
</feature>
<evidence type="ECO:0000256" key="7">
    <source>
        <dbReference type="ARBA" id="ARBA00023242"/>
    </source>
</evidence>